<feature type="region of interest" description="Disordered" evidence="1">
    <location>
        <begin position="160"/>
        <end position="232"/>
    </location>
</feature>
<dbReference type="OrthoDB" id="3650348at2759"/>
<dbReference type="OMA" id="EAYCKVF"/>
<evidence type="ECO:0000256" key="1">
    <source>
        <dbReference type="SAM" id="MobiDB-lite"/>
    </source>
</evidence>
<dbReference type="HOGENOM" id="CLU_657499_0_0_1"/>
<name>N1PZV1_DOTSN</name>
<dbReference type="EMBL" id="KB446536">
    <property type="protein sequence ID" value="EME47920.1"/>
    <property type="molecule type" value="Genomic_DNA"/>
</dbReference>
<keyword evidence="3" id="KW-1185">Reference proteome</keyword>
<reference evidence="2 3" key="2">
    <citation type="journal article" date="2012" name="PLoS Pathog.">
        <title>Diverse lifestyles and strategies of plant pathogenesis encoded in the genomes of eighteen Dothideomycetes fungi.</title>
        <authorList>
            <person name="Ohm R.A."/>
            <person name="Feau N."/>
            <person name="Henrissat B."/>
            <person name="Schoch C.L."/>
            <person name="Horwitz B.A."/>
            <person name="Barry K.W."/>
            <person name="Condon B.J."/>
            <person name="Copeland A.C."/>
            <person name="Dhillon B."/>
            <person name="Glaser F."/>
            <person name="Hesse C.N."/>
            <person name="Kosti I."/>
            <person name="LaButti K."/>
            <person name="Lindquist E.A."/>
            <person name="Lucas S."/>
            <person name="Salamov A.A."/>
            <person name="Bradshaw R.E."/>
            <person name="Ciuffetti L."/>
            <person name="Hamelin R.C."/>
            <person name="Kema G.H.J."/>
            <person name="Lawrence C."/>
            <person name="Scott J.A."/>
            <person name="Spatafora J.W."/>
            <person name="Turgeon B.G."/>
            <person name="de Wit P.J.G.M."/>
            <person name="Zhong S."/>
            <person name="Goodwin S.B."/>
            <person name="Grigoriev I.V."/>
        </authorList>
    </citation>
    <scope>NUCLEOTIDE SEQUENCE [LARGE SCALE GENOMIC DNA]</scope>
    <source>
        <strain evidence="3">NZE10 / CBS 128990</strain>
    </source>
</reference>
<feature type="region of interest" description="Disordered" evidence="1">
    <location>
        <begin position="265"/>
        <end position="470"/>
    </location>
</feature>
<feature type="compositionally biased region" description="Basic and acidic residues" evidence="1">
    <location>
        <begin position="385"/>
        <end position="398"/>
    </location>
</feature>
<sequence>MSRVKRPRLSTEPDRISTAAYAASQPLFSTLRNATDSVDAQKASLTTARDVVQQLHVKIDTGEAKRHETYMHHVVSAWEAATEAYCKVFEELCNVTRADDSEGRPQGKRHDEFVKILETARHARDAVKDHAPAKDEDEDAIAAAWEDEFYKGVHVKSKAPPEPLVQSIGKKRRLADAEPLPEAYPHQRVDQSDEDEIVVKHNSALKKAAPSAESDKPPTKMPPQKSLSDETIRYGRLDPSKIIWENGKLKVPFERLSPDERKAWSVIKQRQKRQIRRTKVKTNRAKGPATARDNEELEQHTEANQDDAFLQDNKSNFSVPGPSPTNRHEPSIPAVEYEDVSAEVEARLKAKAEKKAQDKIKKAEKKRKRESKDSFAGVEQEDSETLPKGDADAKDKPVKPAKKKSKTAADSGISVDGTPVDAKGGDVTKADKAPRKIQKRKNGAEEEDGDEIKVAEAPVKQTAKKRTRHF</sequence>
<feature type="compositionally biased region" description="Basic and acidic residues" evidence="1">
    <location>
        <begin position="292"/>
        <end position="303"/>
    </location>
</feature>
<dbReference type="AlphaFoldDB" id="N1PZV1"/>
<dbReference type="eggNOG" id="ENOG502R9MB">
    <property type="taxonomic scope" value="Eukaryota"/>
</dbReference>
<proteinExistence type="predicted"/>
<dbReference type="Proteomes" id="UP000016933">
    <property type="component" value="Unassembled WGS sequence"/>
</dbReference>
<gene>
    <name evidence="2" type="ORF">DOTSEDRAFT_21646</name>
</gene>
<evidence type="ECO:0000313" key="3">
    <source>
        <dbReference type="Proteomes" id="UP000016933"/>
    </source>
</evidence>
<feature type="compositionally biased region" description="Basic residues" evidence="1">
    <location>
        <begin position="269"/>
        <end position="284"/>
    </location>
</feature>
<feature type="compositionally biased region" description="Basic and acidic residues" evidence="1">
    <location>
        <begin position="344"/>
        <end position="361"/>
    </location>
</feature>
<accession>N1PZV1</accession>
<organism evidence="2 3">
    <name type="scientific">Dothistroma septosporum (strain NZE10 / CBS 128990)</name>
    <name type="common">Red band needle blight fungus</name>
    <name type="synonym">Mycosphaerella pini</name>
    <dbReference type="NCBI Taxonomy" id="675120"/>
    <lineage>
        <taxon>Eukaryota</taxon>
        <taxon>Fungi</taxon>
        <taxon>Dikarya</taxon>
        <taxon>Ascomycota</taxon>
        <taxon>Pezizomycotina</taxon>
        <taxon>Dothideomycetes</taxon>
        <taxon>Dothideomycetidae</taxon>
        <taxon>Mycosphaerellales</taxon>
        <taxon>Mycosphaerellaceae</taxon>
        <taxon>Dothistroma</taxon>
    </lineage>
</organism>
<feature type="compositionally biased region" description="Basic and acidic residues" evidence="1">
    <location>
        <begin position="423"/>
        <end position="434"/>
    </location>
</feature>
<evidence type="ECO:0000313" key="2">
    <source>
        <dbReference type="EMBL" id="EME47920.1"/>
    </source>
</evidence>
<reference evidence="3" key="1">
    <citation type="journal article" date="2012" name="PLoS Genet.">
        <title>The genomes of the fungal plant pathogens Cladosporium fulvum and Dothistroma septosporum reveal adaptation to different hosts and lifestyles but also signatures of common ancestry.</title>
        <authorList>
            <person name="de Wit P.J.G.M."/>
            <person name="van der Burgt A."/>
            <person name="Oekmen B."/>
            <person name="Stergiopoulos I."/>
            <person name="Abd-Elsalam K.A."/>
            <person name="Aerts A.L."/>
            <person name="Bahkali A.H."/>
            <person name="Beenen H.G."/>
            <person name="Chettri P."/>
            <person name="Cox M.P."/>
            <person name="Datema E."/>
            <person name="de Vries R.P."/>
            <person name="Dhillon B."/>
            <person name="Ganley A.R."/>
            <person name="Griffiths S.A."/>
            <person name="Guo Y."/>
            <person name="Hamelin R.C."/>
            <person name="Henrissat B."/>
            <person name="Kabir M.S."/>
            <person name="Jashni M.K."/>
            <person name="Kema G."/>
            <person name="Klaubauf S."/>
            <person name="Lapidus A."/>
            <person name="Levasseur A."/>
            <person name="Lindquist E."/>
            <person name="Mehrabi R."/>
            <person name="Ohm R.A."/>
            <person name="Owen T.J."/>
            <person name="Salamov A."/>
            <person name="Schwelm A."/>
            <person name="Schijlen E."/>
            <person name="Sun H."/>
            <person name="van den Burg H.A."/>
            <person name="van Ham R.C.H.J."/>
            <person name="Zhang S."/>
            <person name="Goodwin S.B."/>
            <person name="Grigoriev I.V."/>
            <person name="Collemare J."/>
            <person name="Bradshaw R.E."/>
        </authorList>
    </citation>
    <scope>NUCLEOTIDE SEQUENCE [LARGE SCALE GENOMIC DNA]</scope>
    <source>
        <strain evidence="3">NZE10 / CBS 128990</strain>
    </source>
</reference>
<protein>
    <submittedName>
        <fullName evidence="2">Uncharacterized protein</fullName>
    </submittedName>
</protein>